<reference evidence="1" key="1">
    <citation type="submission" date="2020-08" db="EMBL/GenBank/DDBJ databases">
        <title>Multicomponent nature underlies the extraordinary mechanical properties of spider dragline silk.</title>
        <authorList>
            <person name="Kono N."/>
            <person name="Nakamura H."/>
            <person name="Mori M."/>
            <person name="Yoshida Y."/>
            <person name="Ohtoshi R."/>
            <person name="Malay A.D."/>
            <person name="Moran D.A.P."/>
            <person name="Tomita M."/>
            <person name="Numata K."/>
            <person name="Arakawa K."/>
        </authorList>
    </citation>
    <scope>NUCLEOTIDE SEQUENCE</scope>
</reference>
<comment type="caution">
    <text evidence="1">The sequence shown here is derived from an EMBL/GenBank/DDBJ whole genome shotgun (WGS) entry which is preliminary data.</text>
</comment>
<name>A0A8X6JZT7_NEPPI</name>
<evidence type="ECO:0000313" key="1">
    <source>
        <dbReference type="EMBL" id="GFS49484.1"/>
    </source>
</evidence>
<protein>
    <submittedName>
        <fullName evidence="1">Uncharacterized protein</fullName>
    </submittedName>
</protein>
<sequence>MIITQRKFQHRGIPTKRLPEQAEKQMKINPEPPVLRNNTFPAQTCHSVQHFTTYLRPRQSKMPSDERTNEVCSDLNQIILVSVLRFTALREYGYYLQSQHGRGGNASAIFSESGESTAVFNQFLLYPCLFVTFKTVASLNACHSYND</sequence>
<dbReference type="EMBL" id="BMAW01045360">
    <property type="protein sequence ID" value="GFS49484.1"/>
    <property type="molecule type" value="Genomic_DNA"/>
</dbReference>
<gene>
    <name evidence="1" type="ORF">NPIL_411571</name>
</gene>
<keyword evidence="2" id="KW-1185">Reference proteome</keyword>
<dbReference type="AlphaFoldDB" id="A0A8X6JZT7"/>
<dbReference type="Proteomes" id="UP000887013">
    <property type="component" value="Unassembled WGS sequence"/>
</dbReference>
<organism evidence="1 2">
    <name type="scientific">Nephila pilipes</name>
    <name type="common">Giant wood spider</name>
    <name type="synonym">Nephila maculata</name>
    <dbReference type="NCBI Taxonomy" id="299642"/>
    <lineage>
        <taxon>Eukaryota</taxon>
        <taxon>Metazoa</taxon>
        <taxon>Ecdysozoa</taxon>
        <taxon>Arthropoda</taxon>
        <taxon>Chelicerata</taxon>
        <taxon>Arachnida</taxon>
        <taxon>Araneae</taxon>
        <taxon>Araneomorphae</taxon>
        <taxon>Entelegynae</taxon>
        <taxon>Araneoidea</taxon>
        <taxon>Nephilidae</taxon>
        <taxon>Nephila</taxon>
    </lineage>
</organism>
<evidence type="ECO:0000313" key="2">
    <source>
        <dbReference type="Proteomes" id="UP000887013"/>
    </source>
</evidence>
<accession>A0A8X6JZT7</accession>
<proteinExistence type="predicted"/>